<accession>A0A9N9MRP9</accession>
<name>A0A9N9MRP9_9CUCU</name>
<organism evidence="2 3">
    <name type="scientific">Ceutorhynchus assimilis</name>
    <name type="common">cabbage seed weevil</name>
    <dbReference type="NCBI Taxonomy" id="467358"/>
    <lineage>
        <taxon>Eukaryota</taxon>
        <taxon>Metazoa</taxon>
        <taxon>Ecdysozoa</taxon>
        <taxon>Arthropoda</taxon>
        <taxon>Hexapoda</taxon>
        <taxon>Insecta</taxon>
        <taxon>Pterygota</taxon>
        <taxon>Neoptera</taxon>
        <taxon>Endopterygota</taxon>
        <taxon>Coleoptera</taxon>
        <taxon>Polyphaga</taxon>
        <taxon>Cucujiformia</taxon>
        <taxon>Curculionidae</taxon>
        <taxon>Ceutorhynchinae</taxon>
        <taxon>Ceutorhynchus</taxon>
    </lineage>
</organism>
<dbReference type="OrthoDB" id="6778461at2759"/>
<feature type="compositionally biased region" description="Basic residues" evidence="1">
    <location>
        <begin position="271"/>
        <end position="284"/>
    </location>
</feature>
<evidence type="ECO:0000313" key="2">
    <source>
        <dbReference type="EMBL" id="CAG9768593.1"/>
    </source>
</evidence>
<sequence>MNQYRPFFSINTTQLDDSLRSQGNQFQFTTETPPVLYAQKQFVPGAVLFTFPSAHQQQPSGSYMTGCCTCTRTPPPESRNYGAFCQQPPAPVHTFFPSSMKYPQMRAFQKQGIPFHHDRCTSTSDFFNCYTRGPPSKGLPDFSNMQQECYDTQMPLFPRPGMEFSTNPRRLVLRKPVSPPTGNVVDILDDNKKKVCFEKNPDTSTKDQSVQVTSDCICDVGKGESKSKIQEETNSDSLSSISSSSSEGKEKPKKKCWRKQKKTTENSCDSKKRKKKKKTNRKKKTTLEDSSSQTDTSDISDTKSKTCICKEFLKIKL</sequence>
<gene>
    <name evidence="2" type="ORF">CEUTPL_LOCUS9121</name>
</gene>
<feature type="region of interest" description="Disordered" evidence="1">
    <location>
        <begin position="228"/>
        <end position="302"/>
    </location>
</feature>
<evidence type="ECO:0000313" key="3">
    <source>
        <dbReference type="Proteomes" id="UP001152799"/>
    </source>
</evidence>
<dbReference type="EMBL" id="OU892281">
    <property type="protein sequence ID" value="CAG9768593.1"/>
    <property type="molecule type" value="Genomic_DNA"/>
</dbReference>
<feature type="compositionally biased region" description="Basic residues" evidence="1">
    <location>
        <begin position="251"/>
        <end position="261"/>
    </location>
</feature>
<proteinExistence type="predicted"/>
<feature type="compositionally biased region" description="Low complexity" evidence="1">
    <location>
        <begin position="235"/>
        <end position="246"/>
    </location>
</feature>
<dbReference type="Proteomes" id="UP001152799">
    <property type="component" value="Chromosome 5"/>
</dbReference>
<protein>
    <submittedName>
        <fullName evidence="2">Uncharacterized protein</fullName>
    </submittedName>
</protein>
<reference evidence="2" key="1">
    <citation type="submission" date="2022-01" db="EMBL/GenBank/DDBJ databases">
        <authorList>
            <person name="King R."/>
        </authorList>
    </citation>
    <scope>NUCLEOTIDE SEQUENCE</scope>
</reference>
<dbReference type="AlphaFoldDB" id="A0A9N9MRP9"/>
<keyword evidence="3" id="KW-1185">Reference proteome</keyword>
<evidence type="ECO:0000256" key="1">
    <source>
        <dbReference type="SAM" id="MobiDB-lite"/>
    </source>
</evidence>
<feature type="compositionally biased region" description="Low complexity" evidence="1">
    <location>
        <begin position="288"/>
        <end position="299"/>
    </location>
</feature>